<dbReference type="AlphaFoldDB" id="A0A6A6W4D1"/>
<gene>
    <name evidence="4" type="ORF">EJ05DRAFT_486473</name>
</gene>
<evidence type="ECO:0000256" key="1">
    <source>
        <dbReference type="ARBA" id="ARBA00006484"/>
    </source>
</evidence>
<dbReference type="Pfam" id="PF13561">
    <property type="entry name" value="adh_short_C2"/>
    <property type="match status" value="1"/>
</dbReference>
<evidence type="ECO:0000256" key="2">
    <source>
        <dbReference type="ARBA" id="ARBA00022857"/>
    </source>
</evidence>
<comment type="similarity">
    <text evidence="1">Belongs to the short-chain dehydrogenases/reductases (SDR) family.</text>
</comment>
<dbReference type="FunFam" id="3.40.50.720:FF:000084">
    <property type="entry name" value="Short-chain dehydrogenase reductase"/>
    <property type="match status" value="1"/>
</dbReference>
<dbReference type="Gene3D" id="3.40.50.720">
    <property type="entry name" value="NAD(P)-binding Rossmann-like Domain"/>
    <property type="match status" value="1"/>
</dbReference>
<keyword evidence="2" id="KW-0521">NADP</keyword>
<evidence type="ECO:0000313" key="5">
    <source>
        <dbReference type="Proteomes" id="UP000799437"/>
    </source>
</evidence>
<evidence type="ECO:0000256" key="3">
    <source>
        <dbReference type="ARBA" id="ARBA00023002"/>
    </source>
</evidence>
<keyword evidence="3" id="KW-0560">Oxidoreductase</keyword>
<name>A0A6A6W4D1_9PEZI</name>
<organism evidence="4 5">
    <name type="scientific">Pseudovirgaria hyperparasitica</name>
    <dbReference type="NCBI Taxonomy" id="470096"/>
    <lineage>
        <taxon>Eukaryota</taxon>
        <taxon>Fungi</taxon>
        <taxon>Dikarya</taxon>
        <taxon>Ascomycota</taxon>
        <taxon>Pezizomycotina</taxon>
        <taxon>Dothideomycetes</taxon>
        <taxon>Dothideomycetes incertae sedis</taxon>
        <taxon>Acrospermales</taxon>
        <taxon>Acrospermaceae</taxon>
        <taxon>Pseudovirgaria</taxon>
    </lineage>
</organism>
<dbReference type="InterPro" id="IPR002347">
    <property type="entry name" value="SDR_fam"/>
</dbReference>
<dbReference type="GeneID" id="54486586"/>
<dbReference type="PRINTS" id="PR00080">
    <property type="entry name" value="SDRFAMILY"/>
</dbReference>
<dbReference type="GO" id="GO:0016616">
    <property type="term" value="F:oxidoreductase activity, acting on the CH-OH group of donors, NAD or NADP as acceptor"/>
    <property type="evidence" value="ECO:0007669"/>
    <property type="project" value="UniProtKB-ARBA"/>
</dbReference>
<dbReference type="OrthoDB" id="417891at2759"/>
<proteinExistence type="inferred from homology"/>
<keyword evidence="5" id="KW-1185">Reference proteome</keyword>
<dbReference type="RefSeq" id="XP_033599866.1">
    <property type="nucleotide sequence ID" value="XM_033745532.1"/>
</dbReference>
<dbReference type="GO" id="GO:0050664">
    <property type="term" value="F:oxidoreductase activity, acting on NAD(P)H, oxygen as acceptor"/>
    <property type="evidence" value="ECO:0007669"/>
    <property type="project" value="TreeGrafter"/>
</dbReference>
<dbReference type="PRINTS" id="PR00081">
    <property type="entry name" value="GDHRDH"/>
</dbReference>
<dbReference type="SUPFAM" id="SSF51735">
    <property type="entry name" value="NAD(P)-binding Rossmann-fold domains"/>
    <property type="match status" value="1"/>
</dbReference>
<sequence>MASGSVRSVRAMFELTDRKYIVTGGGQGIGYAVVHAICEMGGDVAVLDIVDKPLEDLDAVAKKFNRKVTYHQADVSIEESLRSAFAAGLKALGGLDGVFTSAGIAIDKPFTEQSWAEVEKIQKVNVLGTFFTAQMAADEFKKQNKPGSIVTVSSITAHCVLPGYRMTGYNASKGGVKMLTSALAVELGPKNIRVNAIAPAFTDTAQTKAARDVAHPEAVHHMYNAAPLKRIGTVNDIVGAAIYLLSDASAYTTGCELTVTGGIHLGRSTDHAMYE</sequence>
<dbReference type="PANTHER" id="PTHR43008:SF4">
    <property type="entry name" value="CHAIN DEHYDROGENASE, PUTATIVE (AFU_ORTHOLOGUE AFUA_4G08710)-RELATED"/>
    <property type="match status" value="1"/>
</dbReference>
<dbReference type="PANTHER" id="PTHR43008">
    <property type="entry name" value="BENZIL REDUCTASE"/>
    <property type="match status" value="1"/>
</dbReference>
<dbReference type="Proteomes" id="UP000799437">
    <property type="component" value="Unassembled WGS sequence"/>
</dbReference>
<accession>A0A6A6W4D1</accession>
<protein>
    <submittedName>
        <fullName evidence="4">NAD(P)-binding protein</fullName>
    </submittedName>
</protein>
<dbReference type="InterPro" id="IPR036291">
    <property type="entry name" value="NAD(P)-bd_dom_sf"/>
</dbReference>
<reference evidence="4" key="1">
    <citation type="journal article" date="2020" name="Stud. Mycol.">
        <title>101 Dothideomycetes genomes: a test case for predicting lifestyles and emergence of pathogens.</title>
        <authorList>
            <person name="Haridas S."/>
            <person name="Albert R."/>
            <person name="Binder M."/>
            <person name="Bloem J."/>
            <person name="Labutti K."/>
            <person name="Salamov A."/>
            <person name="Andreopoulos B."/>
            <person name="Baker S."/>
            <person name="Barry K."/>
            <person name="Bills G."/>
            <person name="Bluhm B."/>
            <person name="Cannon C."/>
            <person name="Castanera R."/>
            <person name="Culley D."/>
            <person name="Daum C."/>
            <person name="Ezra D."/>
            <person name="Gonzalez J."/>
            <person name="Henrissat B."/>
            <person name="Kuo A."/>
            <person name="Liang C."/>
            <person name="Lipzen A."/>
            <person name="Lutzoni F."/>
            <person name="Magnuson J."/>
            <person name="Mondo S."/>
            <person name="Nolan M."/>
            <person name="Ohm R."/>
            <person name="Pangilinan J."/>
            <person name="Park H.-J."/>
            <person name="Ramirez L."/>
            <person name="Alfaro M."/>
            <person name="Sun H."/>
            <person name="Tritt A."/>
            <person name="Yoshinaga Y."/>
            <person name="Zwiers L.-H."/>
            <person name="Turgeon B."/>
            <person name="Goodwin S."/>
            <person name="Spatafora J."/>
            <person name="Crous P."/>
            <person name="Grigoriev I."/>
        </authorList>
    </citation>
    <scope>NUCLEOTIDE SEQUENCE</scope>
    <source>
        <strain evidence="4">CBS 121739</strain>
    </source>
</reference>
<dbReference type="EMBL" id="ML996573">
    <property type="protein sequence ID" value="KAF2757415.1"/>
    <property type="molecule type" value="Genomic_DNA"/>
</dbReference>
<evidence type="ECO:0000313" key="4">
    <source>
        <dbReference type="EMBL" id="KAF2757415.1"/>
    </source>
</evidence>